<dbReference type="AlphaFoldDB" id="A0A671NL96"/>
<comment type="subcellular location">
    <subcellularLocation>
        <location evidence="1">Membrane</location>
        <topology evidence="1">Multi-pass membrane protein</topology>
    </subcellularLocation>
</comment>
<proteinExistence type="inferred from homology"/>
<accession>A0A671NL96</accession>
<dbReference type="GO" id="GO:0016020">
    <property type="term" value="C:membrane"/>
    <property type="evidence" value="ECO:0007669"/>
    <property type="project" value="UniProtKB-SubCell"/>
</dbReference>
<evidence type="ECO:0000256" key="1">
    <source>
        <dbReference type="ARBA" id="ARBA00004141"/>
    </source>
</evidence>
<keyword evidence="4 7" id="KW-1133">Transmembrane helix</keyword>
<keyword evidence="5 7" id="KW-0472">Membrane</keyword>
<evidence type="ECO:0000256" key="4">
    <source>
        <dbReference type="ARBA" id="ARBA00022989"/>
    </source>
</evidence>
<feature type="region of interest" description="Disordered" evidence="6">
    <location>
        <begin position="1"/>
        <end position="25"/>
    </location>
</feature>
<dbReference type="Ensembl" id="ENSSANT00000049749.1">
    <property type="protein sequence ID" value="ENSSANP00000046753.1"/>
    <property type="gene ID" value="ENSSANG00000023604.1"/>
</dbReference>
<feature type="transmembrane region" description="Helical" evidence="7">
    <location>
        <begin position="100"/>
        <end position="118"/>
    </location>
</feature>
<evidence type="ECO:0000313" key="8">
    <source>
        <dbReference type="Ensembl" id="ENSSANP00000046753.1"/>
    </source>
</evidence>
<feature type="transmembrane region" description="Helical" evidence="7">
    <location>
        <begin position="186"/>
        <end position="207"/>
    </location>
</feature>
<keyword evidence="9" id="KW-1185">Reference proteome</keyword>
<dbReference type="Pfam" id="PF00860">
    <property type="entry name" value="Xan_ur_permease"/>
    <property type="match status" value="1"/>
</dbReference>
<dbReference type="PANTHER" id="PTHR11119">
    <property type="entry name" value="XANTHINE-URACIL / VITAMIN C PERMEASE FAMILY MEMBER"/>
    <property type="match status" value="1"/>
</dbReference>
<reference evidence="8" key="2">
    <citation type="submission" date="2025-09" db="UniProtKB">
        <authorList>
            <consortium name="Ensembl"/>
        </authorList>
    </citation>
    <scope>IDENTIFICATION</scope>
</reference>
<feature type="region of interest" description="Disordered" evidence="6">
    <location>
        <begin position="383"/>
        <end position="433"/>
    </location>
</feature>
<protein>
    <submittedName>
        <fullName evidence="8">Si:dkey-106n21.1</fullName>
    </submittedName>
</protein>
<evidence type="ECO:0000313" key="9">
    <source>
        <dbReference type="Proteomes" id="UP000472260"/>
    </source>
</evidence>
<comment type="similarity">
    <text evidence="2">Belongs to the nucleobase:cation symporter-2 (NCS2) (TC 2.A.40) family.</text>
</comment>
<sequence length="433" mass="45753">MTHGDQRQLVGGRERAGSTKKKPHSSSTLAFISPLFIPISCVTQRYILAFGGILAIPLILAEPLCIKENHAAKSQLISTIFFVSGMSTLLQTTLGTRLPILQGGTFTFITPTLAILALPKWRCPGTSATPHLNIQRSILVASMLQLVLGLSGLVGLVLRFIGPLAIAPTINLIGLLLFIQAGQKSGAHWGIAALTVCLILLFSQYLSKVNLPLIAYKDKKWKIFHYPLFKLFSVSALFGMCGAWLVCFLLTYFNALPSSPNEYGYMARTDINLDAVKSAAWFYDSGVCRLSVSSVLGMMAGVLASTMESIGDYYACAPLSGAEHVTPPPPTHAINCGIAVEGVGCILAALGEEKGVGCGPRVRSVSAEVPSIAHGGLPIPSSAQEGLPIPSSAQEGLPVPSSAQEGLPIPCRAPEGLPISSSAQEGLPIPRRA</sequence>
<evidence type="ECO:0000256" key="6">
    <source>
        <dbReference type="SAM" id="MobiDB-lite"/>
    </source>
</evidence>
<evidence type="ECO:0000256" key="2">
    <source>
        <dbReference type="ARBA" id="ARBA00008821"/>
    </source>
</evidence>
<name>A0A671NL96_9TELE</name>
<dbReference type="Proteomes" id="UP000472260">
    <property type="component" value="Unassembled WGS sequence"/>
</dbReference>
<evidence type="ECO:0000256" key="3">
    <source>
        <dbReference type="ARBA" id="ARBA00022692"/>
    </source>
</evidence>
<feature type="transmembrane region" description="Helical" evidence="7">
    <location>
        <begin position="228"/>
        <end position="253"/>
    </location>
</feature>
<keyword evidence="3 7" id="KW-0812">Transmembrane</keyword>
<dbReference type="GO" id="GO:0022857">
    <property type="term" value="F:transmembrane transporter activity"/>
    <property type="evidence" value="ECO:0007669"/>
    <property type="project" value="InterPro"/>
</dbReference>
<organism evidence="8 9">
    <name type="scientific">Sinocyclocheilus anshuiensis</name>
    <dbReference type="NCBI Taxonomy" id="1608454"/>
    <lineage>
        <taxon>Eukaryota</taxon>
        <taxon>Metazoa</taxon>
        <taxon>Chordata</taxon>
        <taxon>Craniata</taxon>
        <taxon>Vertebrata</taxon>
        <taxon>Euteleostomi</taxon>
        <taxon>Actinopterygii</taxon>
        <taxon>Neopterygii</taxon>
        <taxon>Teleostei</taxon>
        <taxon>Ostariophysi</taxon>
        <taxon>Cypriniformes</taxon>
        <taxon>Cyprinidae</taxon>
        <taxon>Cyprininae</taxon>
        <taxon>Sinocyclocheilus</taxon>
    </lineage>
</organism>
<dbReference type="InterPro" id="IPR006043">
    <property type="entry name" value="NCS2"/>
</dbReference>
<reference evidence="8" key="1">
    <citation type="submission" date="2025-08" db="UniProtKB">
        <authorList>
            <consortium name="Ensembl"/>
        </authorList>
    </citation>
    <scope>IDENTIFICATION</scope>
</reference>
<evidence type="ECO:0000256" key="5">
    <source>
        <dbReference type="ARBA" id="ARBA00023136"/>
    </source>
</evidence>
<evidence type="ECO:0000256" key="7">
    <source>
        <dbReference type="SAM" id="Phobius"/>
    </source>
</evidence>
<feature type="transmembrane region" description="Helical" evidence="7">
    <location>
        <begin position="138"/>
        <end position="166"/>
    </location>
</feature>
<feature type="compositionally biased region" description="Basic and acidic residues" evidence="6">
    <location>
        <begin position="1"/>
        <end position="17"/>
    </location>
</feature>